<dbReference type="Pfam" id="PF00437">
    <property type="entry name" value="T2SSE"/>
    <property type="match status" value="1"/>
</dbReference>
<dbReference type="SUPFAM" id="SSF52540">
    <property type="entry name" value="P-loop containing nucleoside triphosphate hydrolases"/>
    <property type="match status" value="1"/>
</dbReference>
<dbReference type="CDD" id="cd01129">
    <property type="entry name" value="PulE-GspE-like"/>
    <property type="match status" value="1"/>
</dbReference>
<keyword evidence="3" id="KW-0067">ATP-binding</keyword>
<comment type="caution">
    <text evidence="6">The sequence shown here is derived from an EMBL/GenBank/DDBJ whole genome shotgun (WGS) entry which is preliminary data.</text>
</comment>
<reference evidence="6 7" key="1">
    <citation type="journal article" date="2016" name="Nat. Commun.">
        <title>Thousands of microbial genomes shed light on interconnected biogeochemical processes in an aquifer system.</title>
        <authorList>
            <person name="Anantharaman K."/>
            <person name="Brown C.T."/>
            <person name="Hug L.A."/>
            <person name="Sharon I."/>
            <person name="Castelle C.J."/>
            <person name="Probst A.J."/>
            <person name="Thomas B.C."/>
            <person name="Singh A."/>
            <person name="Wilkins M.J."/>
            <person name="Karaoz U."/>
            <person name="Brodie E.L."/>
            <person name="Williams K.H."/>
            <person name="Hubbard S.S."/>
            <person name="Banfield J.F."/>
        </authorList>
    </citation>
    <scope>NUCLEOTIDE SEQUENCE [LARGE SCALE GENOMIC DNA]</scope>
</reference>
<gene>
    <name evidence="6" type="ORF">A3A96_01300</name>
</gene>
<dbReference type="STRING" id="1802758.A3A96_01300"/>
<dbReference type="EMBL" id="MHWB01000007">
    <property type="protein sequence ID" value="OHB02147.1"/>
    <property type="molecule type" value="Genomic_DNA"/>
</dbReference>
<dbReference type="GO" id="GO:0005524">
    <property type="term" value="F:ATP binding"/>
    <property type="evidence" value="ECO:0007669"/>
    <property type="project" value="UniProtKB-KW"/>
</dbReference>
<evidence type="ECO:0000256" key="2">
    <source>
        <dbReference type="ARBA" id="ARBA00022741"/>
    </source>
</evidence>
<name>A0A1G2TXY8_9BACT</name>
<dbReference type="InterPro" id="IPR037257">
    <property type="entry name" value="T2SS_E_N_sf"/>
</dbReference>
<proteinExistence type="inferred from homology"/>
<evidence type="ECO:0000313" key="7">
    <source>
        <dbReference type="Proteomes" id="UP000177707"/>
    </source>
</evidence>
<keyword evidence="2" id="KW-0547">Nucleotide-binding</keyword>
<feature type="domain" description="Bacterial type II secretion system protein E" evidence="5">
    <location>
        <begin position="401"/>
        <end position="415"/>
    </location>
</feature>
<evidence type="ECO:0000313" key="6">
    <source>
        <dbReference type="EMBL" id="OHB02147.1"/>
    </source>
</evidence>
<evidence type="ECO:0000259" key="5">
    <source>
        <dbReference type="PROSITE" id="PS00662"/>
    </source>
</evidence>
<dbReference type="InterPro" id="IPR003593">
    <property type="entry name" value="AAA+_ATPase"/>
</dbReference>
<dbReference type="GO" id="GO:0016887">
    <property type="term" value="F:ATP hydrolysis activity"/>
    <property type="evidence" value="ECO:0007669"/>
    <property type="project" value="TreeGrafter"/>
</dbReference>
<comment type="similarity">
    <text evidence="1">Belongs to the GSP E family.</text>
</comment>
<accession>A0A1G2TXY8</accession>
<dbReference type="GO" id="GO:0005886">
    <property type="term" value="C:plasma membrane"/>
    <property type="evidence" value="ECO:0007669"/>
    <property type="project" value="TreeGrafter"/>
</dbReference>
<protein>
    <recommendedName>
        <fullName evidence="5">Bacterial type II secretion system protein E domain-containing protein</fullName>
    </recommendedName>
</protein>
<organism evidence="6 7">
    <name type="scientific">Candidatus Zambryskibacteria bacterium RIFCSPLOWO2_01_FULL_39_39</name>
    <dbReference type="NCBI Taxonomy" id="1802758"/>
    <lineage>
        <taxon>Bacteria</taxon>
        <taxon>Candidatus Zambryskiibacteriota</taxon>
    </lineage>
</organism>
<dbReference type="InterPro" id="IPR027417">
    <property type="entry name" value="P-loop_NTPase"/>
</dbReference>
<dbReference type="Gene3D" id="3.30.300.160">
    <property type="entry name" value="Type II secretion system, protein E, N-terminal domain"/>
    <property type="match status" value="1"/>
</dbReference>
<dbReference type="Pfam" id="PF05157">
    <property type="entry name" value="MshEN"/>
    <property type="match status" value="1"/>
</dbReference>
<dbReference type="PROSITE" id="PS00662">
    <property type="entry name" value="T2SP_E"/>
    <property type="match status" value="1"/>
</dbReference>
<evidence type="ECO:0000256" key="4">
    <source>
        <dbReference type="SAM" id="MobiDB-lite"/>
    </source>
</evidence>
<dbReference type="SUPFAM" id="SSF160246">
    <property type="entry name" value="EspE N-terminal domain-like"/>
    <property type="match status" value="1"/>
</dbReference>
<dbReference type="InterPro" id="IPR001482">
    <property type="entry name" value="T2SS/T4SS_dom"/>
</dbReference>
<feature type="region of interest" description="Disordered" evidence="4">
    <location>
        <begin position="160"/>
        <end position="192"/>
    </location>
</feature>
<sequence>MSILDVLVKQGVIETKDLSLIREKITASGENIESTLLSFGVSEEDLLRAKAEYYAMPLKKIDISLVDNKVLDYIPEEAAVYYQFVPIAVNEGILEVGMIDPDNISARDALNFISSKINLPFKIFIISVDDFNKVLNLYKGLSGEVTKALTELETEFVTELNKNSDEDKSKDQKKESGETEEENDLNSTESQGAKIIENAPVTKIVATILRYAIDGRASDIHIEPMAANVRIRFRVDGVMNTSIVLPLRVHSAVVARIKIMSNMRLDEKRKPQDGRFSAKLSKRKVDFRVSTFPTYFGEKVVIRILDQEKGIKKLNELGLSEKNLKQIMSAIDRPYGLILISGPTGSGKSTTLYAMMNEVDKDHKNVLSLEDPIEYNMEGMSQSQVMPEIGYTFASGLRTTLRQDPDIIMVGEIRDKETAQLAIQAALTGHLVFSTIHTNTAIGVVSRLVDMGVDPYLIAPTLLLAIAQRLARSFAPGAGKPIPVDSSIKMMIDKQFADLPENFKKEITFGKQLYEISPAPNCPSGVKGRVAVMEVLEVDRELQQIILKTPTEQEIWKYARSKGMLTMKDDALIKAFNKVIPFEEYNTF</sequence>
<evidence type="ECO:0000256" key="3">
    <source>
        <dbReference type="ARBA" id="ARBA00022840"/>
    </source>
</evidence>
<dbReference type="AlphaFoldDB" id="A0A1G2TXY8"/>
<dbReference type="Gene3D" id="3.30.450.90">
    <property type="match status" value="1"/>
</dbReference>
<dbReference type="Gene3D" id="3.40.50.300">
    <property type="entry name" value="P-loop containing nucleotide triphosphate hydrolases"/>
    <property type="match status" value="1"/>
</dbReference>
<dbReference type="SMART" id="SM00382">
    <property type="entry name" value="AAA"/>
    <property type="match status" value="1"/>
</dbReference>
<evidence type="ECO:0000256" key="1">
    <source>
        <dbReference type="ARBA" id="ARBA00006611"/>
    </source>
</evidence>
<dbReference type="Proteomes" id="UP000177707">
    <property type="component" value="Unassembled WGS sequence"/>
</dbReference>
<feature type="compositionally biased region" description="Basic and acidic residues" evidence="4">
    <location>
        <begin position="162"/>
        <end position="177"/>
    </location>
</feature>
<dbReference type="PANTHER" id="PTHR30258">
    <property type="entry name" value="TYPE II SECRETION SYSTEM PROTEIN GSPE-RELATED"/>
    <property type="match status" value="1"/>
</dbReference>
<dbReference type="InterPro" id="IPR007831">
    <property type="entry name" value="T2SS_GspE_N"/>
</dbReference>
<dbReference type="PANTHER" id="PTHR30258:SF1">
    <property type="entry name" value="PROTEIN TRANSPORT PROTEIN HOFB HOMOLOG"/>
    <property type="match status" value="1"/>
</dbReference>